<evidence type="ECO:0000256" key="7">
    <source>
        <dbReference type="ARBA" id="ARBA00022737"/>
    </source>
</evidence>
<comment type="subcellular location">
    <subcellularLocation>
        <location evidence="1">Cytoplasm</location>
        <location evidence="1">Cytosol</location>
    </subcellularLocation>
</comment>
<dbReference type="Proteomes" id="UP000046395">
    <property type="component" value="Unassembled WGS sequence"/>
</dbReference>
<evidence type="ECO:0000256" key="3">
    <source>
        <dbReference type="ARBA" id="ARBA00022490"/>
    </source>
</evidence>
<dbReference type="PROSITE" id="PS00010">
    <property type="entry name" value="ASX_HYDROXYL"/>
    <property type="match status" value="1"/>
</dbReference>
<dbReference type="SMART" id="SM00515">
    <property type="entry name" value="eIF5C"/>
    <property type="match status" value="1"/>
</dbReference>
<dbReference type="FunFam" id="1.25.40.180:FF:000022">
    <property type="entry name" value="Translation initiation factor eIF-2B epsilon subunit"/>
    <property type="match status" value="1"/>
</dbReference>
<dbReference type="InterPro" id="IPR018097">
    <property type="entry name" value="EGF_Ca-bd_CS"/>
</dbReference>
<proteinExistence type="inferred from homology"/>
<evidence type="ECO:0000259" key="18">
    <source>
        <dbReference type="PROSITE" id="PS51363"/>
    </source>
</evidence>
<evidence type="ECO:0000256" key="4">
    <source>
        <dbReference type="ARBA" id="ARBA00022536"/>
    </source>
</evidence>
<evidence type="ECO:0000256" key="8">
    <source>
        <dbReference type="ARBA" id="ARBA00022917"/>
    </source>
</evidence>
<dbReference type="SUPFAM" id="SSF57196">
    <property type="entry name" value="EGF/Laminin"/>
    <property type="match status" value="2"/>
</dbReference>
<evidence type="ECO:0000256" key="15">
    <source>
        <dbReference type="SAM" id="MobiDB-lite"/>
    </source>
</evidence>
<dbReference type="AlphaFoldDB" id="A0A5S6QLD8"/>
<feature type="disulfide bond" evidence="14">
    <location>
        <begin position="22"/>
        <end position="32"/>
    </location>
</feature>
<evidence type="ECO:0000256" key="5">
    <source>
        <dbReference type="ARBA" id="ARBA00022540"/>
    </source>
</evidence>
<keyword evidence="10" id="KW-0325">Glycoprotein</keyword>
<dbReference type="PROSITE" id="PS01186">
    <property type="entry name" value="EGF_2"/>
    <property type="match status" value="1"/>
</dbReference>
<dbReference type="InterPro" id="IPR003307">
    <property type="entry name" value="W2_domain"/>
</dbReference>
<dbReference type="SUPFAM" id="SSF53448">
    <property type="entry name" value="Nucleotide-diphospho-sugar transferases"/>
    <property type="match status" value="1"/>
</dbReference>
<evidence type="ECO:0000256" key="6">
    <source>
        <dbReference type="ARBA" id="ARBA00022729"/>
    </source>
</evidence>
<keyword evidence="7" id="KW-0677">Repeat</keyword>
<accession>A0A5S6QLD8</accession>
<keyword evidence="19" id="KW-1185">Reference proteome</keyword>
<evidence type="ECO:0000256" key="11">
    <source>
        <dbReference type="ARBA" id="ARBA00044144"/>
    </source>
</evidence>
<comment type="similarity">
    <text evidence="2">Belongs to the eIF-2B gamma/epsilon subunits family.</text>
</comment>
<dbReference type="SMART" id="SM00179">
    <property type="entry name" value="EGF_CA"/>
    <property type="match status" value="1"/>
</dbReference>
<feature type="region of interest" description="Disordered" evidence="15">
    <location>
        <begin position="1"/>
        <end position="21"/>
    </location>
</feature>
<dbReference type="Gene3D" id="2.10.25.10">
    <property type="entry name" value="Laminin"/>
    <property type="match status" value="2"/>
</dbReference>
<dbReference type="SMART" id="SM00181">
    <property type="entry name" value="EGF"/>
    <property type="match status" value="2"/>
</dbReference>
<dbReference type="WBParaSite" id="TMUE_2000008146.1">
    <property type="protein sequence ID" value="TMUE_2000008146.1"/>
    <property type="gene ID" value="WBGene00288054"/>
</dbReference>
<evidence type="ECO:0000256" key="9">
    <source>
        <dbReference type="ARBA" id="ARBA00023157"/>
    </source>
</evidence>
<evidence type="ECO:0000256" key="16">
    <source>
        <dbReference type="SAM" id="Phobius"/>
    </source>
</evidence>
<dbReference type="InterPro" id="IPR000742">
    <property type="entry name" value="EGF"/>
</dbReference>
<evidence type="ECO:0000256" key="2">
    <source>
        <dbReference type="ARBA" id="ARBA00007878"/>
    </source>
</evidence>
<dbReference type="InterPro" id="IPR044123">
    <property type="entry name" value="W2_eIF2B_epsilon"/>
</dbReference>
<dbReference type="PROSITE" id="PS00022">
    <property type="entry name" value="EGF_1"/>
    <property type="match status" value="2"/>
</dbReference>
<feature type="disulfide bond" evidence="14">
    <location>
        <begin position="43"/>
        <end position="52"/>
    </location>
</feature>
<keyword evidence="16" id="KW-0472">Membrane</keyword>
<evidence type="ECO:0000259" key="17">
    <source>
        <dbReference type="PROSITE" id="PS50026"/>
    </source>
</evidence>
<name>A0A5S6QLD8_TRIMR</name>
<keyword evidence="6" id="KW-0732">Signal</keyword>
<dbReference type="SUPFAM" id="SSF48371">
    <property type="entry name" value="ARM repeat"/>
    <property type="match status" value="1"/>
</dbReference>
<evidence type="ECO:0000256" key="10">
    <source>
        <dbReference type="ARBA" id="ARBA00023180"/>
    </source>
</evidence>
<dbReference type="GO" id="GO:0031369">
    <property type="term" value="F:translation initiation factor binding"/>
    <property type="evidence" value="ECO:0007669"/>
    <property type="project" value="InterPro"/>
</dbReference>
<keyword evidence="9 14" id="KW-1015">Disulfide bond</keyword>
<dbReference type="Pfam" id="PF02020">
    <property type="entry name" value="W2"/>
    <property type="match status" value="1"/>
</dbReference>
<dbReference type="Gene3D" id="3.90.550.10">
    <property type="entry name" value="Spore Coat Polysaccharide Biosynthesis Protein SpsA, Chain A"/>
    <property type="match status" value="1"/>
</dbReference>
<dbReference type="Gene3D" id="1.25.40.180">
    <property type="match status" value="1"/>
</dbReference>
<dbReference type="InterPro" id="IPR000152">
    <property type="entry name" value="EGF-type_Asp/Asn_hydroxyl_site"/>
</dbReference>
<feature type="domain" description="EGF-like" evidence="17">
    <location>
        <begin position="18"/>
        <end position="53"/>
    </location>
</feature>
<dbReference type="InterPro" id="IPR051956">
    <property type="entry name" value="eIF2B_epsilon"/>
</dbReference>
<dbReference type="CDD" id="cd11558">
    <property type="entry name" value="W2_eIF2B_epsilon"/>
    <property type="match status" value="1"/>
</dbReference>
<dbReference type="InterPro" id="IPR011004">
    <property type="entry name" value="Trimer_LpxA-like_sf"/>
</dbReference>
<dbReference type="InterPro" id="IPR001881">
    <property type="entry name" value="EGF-like_Ca-bd_dom"/>
</dbReference>
<feature type="compositionally biased region" description="Basic and acidic residues" evidence="15">
    <location>
        <begin position="146"/>
        <end position="181"/>
    </location>
</feature>
<protein>
    <recommendedName>
        <fullName evidence="11">Translation initiation factor eIF2B subunit epsilon</fullName>
    </recommendedName>
    <alternativeName>
        <fullName evidence="12">eIF2B GDP-GTP exchange factor subunit epsilon</fullName>
    </alternativeName>
</protein>
<dbReference type="SUPFAM" id="SSF51161">
    <property type="entry name" value="Trimeric LpxA-like enzymes"/>
    <property type="match status" value="1"/>
</dbReference>
<evidence type="ECO:0000256" key="13">
    <source>
        <dbReference type="ARBA" id="ARBA00046432"/>
    </source>
</evidence>
<dbReference type="FunFam" id="2.10.25.10:FF:000122">
    <property type="entry name" value="Protein crumbs homolog 2"/>
    <property type="match status" value="1"/>
</dbReference>
<feature type="region of interest" description="Disordered" evidence="15">
    <location>
        <begin position="196"/>
        <end position="304"/>
    </location>
</feature>
<reference evidence="20" key="1">
    <citation type="submission" date="2019-12" db="UniProtKB">
        <authorList>
            <consortium name="WormBaseParasite"/>
        </authorList>
    </citation>
    <scope>IDENTIFICATION</scope>
</reference>
<evidence type="ECO:0000256" key="1">
    <source>
        <dbReference type="ARBA" id="ARBA00004514"/>
    </source>
</evidence>
<keyword evidence="16" id="KW-0812">Transmembrane</keyword>
<feature type="region of interest" description="Disordered" evidence="15">
    <location>
        <begin position="140"/>
        <end position="181"/>
    </location>
</feature>
<dbReference type="GO" id="GO:0005085">
    <property type="term" value="F:guanyl-nucleotide exchange factor activity"/>
    <property type="evidence" value="ECO:0007669"/>
    <property type="project" value="InterPro"/>
</dbReference>
<sequence>MRWDSGGNKNKEKFSHTDMEGCSPDVCKNGNCRSVRIYSWCHCQEGYTGSDCSIDIDECNSSPCLNGGSCIDGIGSYRCACLKEFWGAQCEKRVLPLGQILSEDGEDGTSAVVVIIVLLMVIAVGGLLYFLHIQRPKYKKRKHSSDRKAGESEQRLSEVRVSKKEEVQHSDKSTDGKRGSLAKLRDFLSNMARFDAKPTASGSSQEKTPGISTQSASRKEHSSAETDSNKATAASKRNKSSGYKSPMSPKLCPRRENLPSKESSETPSKVNNVKPGRFYLRRNRGKGSNQSEPKIIPSPLTRRLEAIRKRQVERAKLLSKGDHSPGSGKKGSSSPSSKKNDQSECSCAFTCQRFCAFPFSCLPFDAAVRLFVEMSEKKEQKLVAVLLADPFNYRLATLKRPTSLLPVANICLIDFALEFLKGIELDHIFIVLTLQAAIIKEQVKRSLMGHDLLNKISYVVCESCLSVGDVFRDLDQRAIIKTDFMFLSCGVISNSSMQKVFQEHLLRRKKNKSCLMTMVYVPAPRNHLCRTRLHDQLLKLDPKSNQLLHFQSLSFEETCAGVIQDADCESDLMDCGLYVCSPQVPTLFSDNFDFLTMEDLIREVLINEEILGNTIYVHKMEDAYVGNVRDFHTWLSVNQNVMERWCFPFTPDCWPFPNRHSIISKPCYSWKQHNIYLNDTDTLISKSAILVKNVIIGARCTIGPNTKIVNSAIGDGCTIGENCSLSNCVLMENVCIGSGCTLSESILCNEVLIQDFCHIGPRCVFGCGVKIPADQRHSKCREFDSKHFMCTTIPRENENVADDFWPEWFPLNISEPKVSETHVIDSEFNAAADEIASGDKDYNLFSAEVKESVTQGIADKIPSENMILEINSSKHAYNVTIEQVYKALMQSILQVPMHENIGPAEYLRQLLPVLKQLLPVLKNYFKNEHSQLVCLDSLADIASSTKVVHAAIARIVHSLFDLDVLEEDYILKWYNGLQAELASIKESMQPFVTWLQEAEEESSEED</sequence>
<feature type="disulfide bond" evidence="14">
    <location>
        <begin position="81"/>
        <end position="90"/>
    </location>
</feature>
<dbReference type="PROSITE" id="PS50026">
    <property type="entry name" value="EGF_3"/>
    <property type="match status" value="2"/>
</dbReference>
<keyword evidence="4 14" id="KW-0245">EGF-like domain</keyword>
<keyword evidence="3" id="KW-0963">Cytoplasm</keyword>
<dbReference type="GO" id="GO:0003743">
    <property type="term" value="F:translation initiation factor activity"/>
    <property type="evidence" value="ECO:0007669"/>
    <property type="project" value="TreeGrafter"/>
</dbReference>
<evidence type="ECO:0000256" key="14">
    <source>
        <dbReference type="PROSITE-ProRule" id="PRU00076"/>
    </source>
</evidence>
<feature type="compositionally biased region" description="Basic and acidic residues" evidence="15">
    <location>
        <begin position="1"/>
        <end position="19"/>
    </location>
</feature>
<feature type="compositionally biased region" description="Low complexity" evidence="15">
    <location>
        <begin position="324"/>
        <end position="337"/>
    </location>
</feature>
<dbReference type="InterPro" id="IPR016024">
    <property type="entry name" value="ARM-type_fold"/>
</dbReference>
<dbReference type="InterPro" id="IPR029044">
    <property type="entry name" value="Nucleotide-diphossugar_trans"/>
</dbReference>
<keyword evidence="5" id="KW-0396">Initiation factor</keyword>
<dbReference type="Pfam" id="PF25084">
    <property type="entry name" value="LbH_EIF2B"/>
    <property type="match status" value="1"/>
</dbReference>
<evidence type="ECO:0000256" key="12">
    <source>
        <dbReference type="ARBA" id="ARBA00044345"/>
    </source>
</evidence>
<dbReference type="PANTHER" id="PTHR45887">
    <property type="entry name" value="TRANSLATION INITIATION FACTOR EIF-2B SUBUNIT EPSILON"/>
    <property type="match status" value="1"/>
</dbReference>
<dbReference type="InterPro" id="IPR056764">
    <property type="entry name" value="LbH_EIF2B3/5"/>
</dbReference>
<feature type="domain" description="EGF-like" evidence="17">
    <location>
        <begin position="55"/>
        <end position="91"/>
    </location>
</feature>
<dbReference type="GO" id="GO:0005829">
    <property type="term" value="C:cytosol"/>
    <property type="evidence" value="ECO:0007669"/>
    <property type="project" value="UniProtKB-SubCell"/>
</dbReference>
<feature type="transmembrane region" description="Helical" evidence="16">
    <location>
        <begin position="111"/>
        <end position="131"/>
    </location>
</feature>
<evidence type="ECO:0000313" key="20">
    <source>
        <dbReference type="WBParaSite" id="TMUE_2000008146.1"/>
    </source>
</evidence>
<dbReference type="GO" id="GO:0005509">
    <property type="term" value="F:calcium ion binding"/>
    <property type="evidence" value="ECO:0007669"/>
    <property type="project" value="InterPro"/>
</dbReference>
<feature type="compositionally biased region" description="Basic and acidic residues" evidence="15">
    <location>
        <begin position="253"/>
        <end position="264"/>
    </location>
</feature>
<comment type="caution">
    <text evidence="14">Lacks conserved residue(s) required for the propagation of feature annotation.</text>
</comment>
<dbReference type="Gene3D" id="2.160.10.10">
    <property type="entry name" value="Hexapeptide repeat proteins"/>
    <property type="match status" value="1"/>
</dbReference>
<dbReference type="STRING" id="70415.A0A5S6QLD8"/>
<feature type="compositionally biased region" description="Polar residues" evidence="15">
    <location>
        <begin position="200"/>
        <end position="216"/>
    </location>
</feature>
<organism evidence="19 20">
    <name type="scientific">Trichuris muris</name>
    <name type="common">Mouse whipworm</name>
    <dbReference type="NCBI Taxonomy" id="70415"/>
    <lineage>
        <taxon>Eukaryota</taxon>
        <taxon>Metazoa</taxon>
        <taxon>Ecdysozoa</taxon>
        <taxon>Nematoda</taxon>
        <taxon>Enoplea</taxon>
        <taxon>Dorylaimia</taxon>
        <taxon>Trichinellida</taxon>
        <taxon>Trichuridae</taxon>
        <taxon>Trichuris</taxon>
    </lineage>
</organism>
<dbReference type="PANTHER" id="PTHR45887:SF1">
    <property type="entry name" value="TRANSLATION INITIATION FACTOR EIF-2B SUBUNIT EPSILON"/>
    <property type="match status" value="1"/>
</dbReference>
<keyword evidence="8" id="KW-0648">Protein biosynthesis</keyword>
<keyword evidence="16" id="KW-1133">Transmembrane helix</keyword>
<evidence type="ECO:0000313" key="19">
    <source>
        <dbReference type="Proteomes" id="UP000046395"/>
    </source>
</evidence>
<feature type="region of interest" description="Disordered" evidence="15">
    <location>
        <begin position="316"/>
        <end position="341"/>
    </location>
</feature>
<dbReference type="Pfam" id="PF00008">
    <property type="entry name" value="EGF"/>
    <property type="match status" value="1"/>
</dbReference>
<feature type="compositionally biased region" description="Basic and acidic residues" evidence="15">
    <location>
        <begin position="217"/>
        <end position="228"/>
    </location>
</feature>
<comment type="subunit">
    <text evidence="13">Component of the translation initiation factor 2B (eIF2B) complex which is a heterodecamer of two sets of five different subunits: alpha, beta, gamma, delta and epsilon. Subunits alpha, beta and delta comprise a regulatory subcomplex and subunits epsilon and gamma comprise a catalytic subcomplex. Within the complex, the hexameric regulatory complex resides at the center, with the two heterodimeric catalytic subcomplexes bound on opposite sides.</text>
</comment>
<dbReference type="CDD" id="cd00054">
    <property type="entry name" value="EGF_CA"/>
    <property type="match status" value="1"/>
</dbReference>
<dbReference type="PROSITE" id="PS51363">
    <property type="entry name" value="W2"/>
    <property type="match status" value="1"/>
</dbReference>
<dbReference type="PROSITE" id="PS01187">
    <property type="entry name" value="EGF_CA"/>
    <property type="match status" value="1"/>
</dbReference>
<dbReference type="GO" id="GO:0005851">
    <property type="term" value="C:eukaryotic translation initiation factor 2B complex"/>
    <property type="evidence" value="ECO:0007669"/>
    <property type="project" value="TreeGrafter"/>
</dbReference>
<feature type="domain" description="W2" evidence="18">
    <location>
        <begin position="839"/>
        <end position="1005"/>
    </location>
</feature>